<dbReference type="Proteomes" id="UP000509301">
    <property type="component" value="Chromosome"/>
</dbReference>
<evidence type="ECO:0000313" key="1">
    <source>
        <dbReference type="EMBL" id="QKR00377.1"/>
    </source>
</evidence>
<dbReference type="OrthoDB" id="34255at2157"/>
<protein>
    <submittedName>
        <fullName evidence="1">Uncharacterized protein</fullName>
    </submittedName>
</protein>
<proteinExistence type="predicted"/>
<accession>A0A6N0NVY3</accession>
<gene>
    <name evidence="1" type="ORF">GWK48_08325</name>
</gene>
<name>A0A6N0NVY3_9CREN</name>
<reference evidence="1 2" key="1">
    <citation type="submission" date="2020-02" db="EMBL/GenBank/DDBJ databases">
        <title>Comparative genome analysis reveals the metabolism and evolution of the thermophilic archaeal genus Metallosphaera.</title>
        <authorList>
            <person name="Jiang C."/>
        </authorList>
    </citation>
    <scope>NUCLEOTIDE SEQUENCE [LARGE SCALE GENOMIC DNA]</scope>
    <source>
        <strain evidence="1 2">Ric-A</strain>
    </source>
</reference>
<dbReference type="EMBL" id="CP049074">
    <property type="protein sequence ID" value="QKR00377.1"/>
    <property type="molecule type" value="Genomic_DNA"/>
</dbReference>
<evidence type="ECO:0000313" key="2">
    <source>
        <dbReference type="Proteomes" id="UP000509301"/>
    </source>
</evidence>
<organism evidence="1 2">
    <name type="scientific">Metallosphaera tengchongensis</name>
    <dbReference type="NCBI Taxonomy" id="1532350"/>
    <lineage>
        <taxon>Archaea</taxon>
        <taxon>Thermoproteota</taxon>
        <taxon>Thermoprotei</taxon>
        <taxon>Sulfolobales</taxon>
        <taxon>Sulfolobaceae</taxon>
        <taxon>Metallosphaera</taxon>
    </lineage>
</organism>
<keyword evidence="2" id="KW-1185">Reference proteome</keyword>
<dbReference type="KEGG" id="mten:GWK48_08325"/>
<dbReference type="RefSeq" id="WP_174631310.1">
    <property type="nucleotide sequence ID" value="NZ_CP049074.1"/>
</dbReference>
<dbReference type="GeneID" id="55641944"/>
<sequence>MKLIIPMERDMYGLKLIAINVDREPVMDFRDEVIGDKEKRLMIELKGPYKGGEHTLELLLEKGVYRKYTFKV</sequence>
<dbReference type="AlphaFoldDB" id="A0A6N0NVY3"/>